<feature type="domain" description="Clr5" evidence="2">
    <location>
        <begin position="44"/>
        <end position="95"/>
    </location>
</feature>
<dbReference type="Pfam" id="PF14420">
    <property type="entry name" value="Clr5"/>
    <property type="match status" value="1"/>
</dbReference>
<evidence type="ECO:0000256" key="1">
    <source>
        <dbReference type="SAM" id="MobiDB-lite"/>
    </source>
</evidence>
<dbReference type="AlphaFoldDB" id="A0AAD9ANJ9"/>
<dbReference type="InterPro" id="IPR025676">
    <property type="entry name" value="Clr5_dom"/>
</dbReference>
<dbReference type="EMBL" id="JAQOWY010000102">
    <property type="protein sequence ID" value="KAK1851188.1"/>
    <property type="molecule type" value="Genomic_DNA"/>
</dbReference>
<sequence>MITMSAPALMAAGQRPLLPRMPQSDSPMRPASACAALPIQHDEREWTAVYPIIERIYVRERRSLKYLMRAMEEDYNFKATMQMYKKRFTKWGFQKNVRRDRRGKDVGPQLTRDSGLPSTALIKAATVTRAPRILHLSTSDAAQLAFLSSIRNWTVSFFDRAELGTVGYSLPSPPGLTSPSPESSIKPPPRDLNNPEQLSFAFKLILGLLDRDQGVLAGRLARKAFLQAETLLDAEGPLFIWNTLEIFHNIALLRQANLGHILLHHLISLAGSRPVSKVLLRLQDLLQAWQHDGVPVRPEALERAWSINADLTFSRFDPDYLLLYYQLVWDSDIVKLDPEIARHSDKWFAKIHDKINKTFLHDDVDVATGKLWPKHELTFNGIGIHGDGTSQPANFNQLKQESLTGVTQMLDEVPADSAMRVRVLSAWLKSQVLQDDAAMPVHPGMDIPRLQARIMAYIIRIIMDFETQGREDVDSAADRMRTILALREYGQGRLGSQIVYEMWQLEDLLVRDGRVEEAAELRAESYRRLEEFLADIPEEPHG</sequence>
<feature type="region of interest" description="Disordered" evidence="1">
    <location>
        <begin position="170"/>
        <end position="191"/>
    </location>
</feature>
<organism evidence="3 4">
    <name type="scientific">Colletotrichum chrysophilum</name>
    <dbReference type="NCBI Taxonomy" id="1836956"/>
    <lineage>
        <taxon>Eukaryota</taxon>
        <taxon>Fungi</taxon>
        <taxon>Dikarya</taxon>
        <taxon>Ascomycota</taxon>
        <taxon>Pezizomycotina</taxon>
        <taxon>Sordariomycetes</taxon>
        <taxon>Hypocreomycetidae</taxon>
        <taxon>Glomerellales</taxon>
        <taxon>Glomerellaceae</taxon>
        <taxon>Colletotrichum</taxon>
        <taxon>Colletotrichum gloeosporioides species complex</taxon>
    </lineage>
</organism>
<evidence type="ECO:0000313" key="4">
    <source>
        <dbReference type="Proteomes" id="UP001243330"/>
    </source>
</evidence>
<accession>A0AAD9ANJ9</accession>
<reference evidence="3" key="1">
    <citation type="submission" date="2023-01" db="EMBL/GenBank/DDBJ databases">
        <title>Colletotrichum chrysophilum M932 genome sequence.</title>
        <authorList>
            <person name="Baroncelli R."/>
        </authorList>
    </citation>
    <scope>NUCLEOTIDE SEQUENCE</scope>
    <source>
        <strain evidence="3">M932</strain>
    </source>
</reference>
<protein>
    <recommendedName>
        <fullName evidence="2">Clr5 domain-containing protein</fullName>
    </recommendedName>
</protein>
<evidence type="ECO:0000313" key="3">
    <source>
        <dbReference type="EMBL" id="KAK1851188.1"/>
    </source>
</evidence>
<name>A0AAD9ANJ9_9PEZI</name>
<dbReference type="PANTHER" id="PTHR38788:SF3">
    <property type="entry name" value="CLR5 DOMAIN-CONTAINING PROTEIN"/>
    <property type="match status" value="1"/>
</dbReference>
<gene>
    <name evidence="3" type="ORF">CCHR01_06218</name>
</gene>
<evidence type="ECO:0000259" key="2">
    <source>
        <dbReference type="Pfam" id="PF14420"/>
    </source>
</evidence>
<dbReference type="PANTHER" id="PTHR38788">
    <property type="entry name" value="CLR5 DOMAIN-CONTAINING PROTEIN"/>
    <property type="match status" value="1"/>
</dbReference>
<dbReference type="Proteomes" id="UP001243330">
    <property type="component" value="Unassembled WGS sequence"/>
</dbReference>
<proteinExistence type="predicted"/>
<comment type="caution">
    <text evidence="3">The sequence shown here is derived from an EMBL/GenBank/DDBJ whole genome shotgun (WGS) entry which is preliminary data.</text>
</comment>
<keyword evidence="4" id="KW-1185">Reference proteome</keyword>